<sequence>MEFLFFLNKGYKKVRIQTGVSGLRYYVA</sequence>
<protein>
    <submittedName>
        <fullName evidence="1">Uncharacterized protein</fullName>
    </submittedName>
</protein>
<organism evidence="1 2">
    <name type="scientific">Gossypium armourianum</name>
    <dbReference type="NCBI Taxonomy" id="34283"/>
    <lineage>
        <taxon>Eukaryota</taxon>
        <taxon>Viridiplantae</taxon>
        <taxon>Streptophyta</taxon>
        <taxon>Embryophyta</taxon>
        <taxon>Tracheophyta</taxon>
        <taxon>Spermatophyta</taxon>
        <taxon>Magnoliopsida</taxon>
        <taxon>eudicotyledons</taxon>
        <taxon>Gunneridae</taxon>
        <taxon>Pentapetalae</taxon>
        <taxon>rosids</taxon>
        <taxon>malvids</taxon>
        <taxon>Malvales</taxon>
        <taxon>Malvaceae</taxon>
        <taxon>Malvoideae</taxon>
        <taxon>Gossypium</taxon>
    </lineage>
</organism>
<proteinExistence type="predicted"/>
<dbReference type="EMBL" id="JABFAE010000008">
    <property type="protein sequence ID" value="MBA0834772.1"/>
    <property type="molecule type" value="Genomic_DNA"/>
</dbReference>
<dbReference type="Proteomes" id="UP000593575">
    <property type="component" value="Unassembled WGS sequence"/>
</dbReference>
<comment type="caution">
    <text evidence="1">The sequence shown here is derived from an EMBL/GenBank/DDBJ whole genome shotgun (WGS) entry which is preliminary data.</text>
</comment>
<gene>
    <name evidence="1" type="ORF">Goarm_007099</name>
</gene>
<evidence type="ECO:0000313" key="2">
    <source>
        <dbReference type="Proteomes" id="UP000593575"/>
    </source>
</evidence>
<keyword evidence="2" id="KW-1185">Reference proteome</keyword>
<dbReference type="AlphaFoldDB" id="A0A7J9JK28"/>
<evidence type="ECO:0000313" key="1">
    <source>
        <dbReference type="EMBL" id="MBA0834772.1"/>
    </source>
</evidence>
<name>A0A7J9JK28_9ROSI</name>
<accession>A0A7J9JK28</accession>
<reference evidence="1 2" key="1">
    <citation type="journal article" date="2019" name="Genome Biol. Evol.">
        <title>Insights into the evolution of the New World diploid cottons (Gossypium, subgenus Houzingenia) based on genome sequencing.</title>
        <authorList>
            <person name="Grover C.E."/>
            <person name="Arick M.A. 2nd"/>
            <person name="Thrash A."/>
            <person name="Conover J.L."/>
            <person name="Sanders W.S."/>
            <person name="Peterson D.G."/>
            <person name="Frelichowski J.E."/>
            <person name="Scheffler J.A."/>
            <person name="Scheffler B.E."/>
            <person name="Wendel J.F."/>
        </authorList>
    </citation>
    <scope>NUCLEOTIDE SEQUENCE [LARGE SCALE GENOMIC DNA]</scope>
    <source>
        <strain evidence="1">6</strain>
        <tissue evidence="1">Leaf</tissue>
    </source>
</reference>